<comment type="caution">
    <text evidence="2">The sequence shown here is derived from an EMBL/GenBank/DDBJ whole genome shotgun (WGS) entry which is preliminary data.</text>
</comment>
<evidence type="ECO:0000256" key="1">
    <source>
        <dbReference type="SAM" id="MobiDB-lite"/>
    </source>
</evidence>
<evidence type="ECO:0000313" key="2">
    <source>
        <dbReference type="EMBL" id="GBM31453.1"/>
    </source>
</evidence>
<sequence>MYKNIFELLAEDAVEMTKLIEELKVTQEVRTPAPGPARTGRTAQDVDEQRARMLHEEDGHDADEHHGQSDLLLLLRVKSLLTCWHAALPQMEMLTARVRRG</sequence>
<evidence type="ECO:0000313" key="3">
    <source>
        <dbReference type="Proteomes" id="UP000499080"/>
    </source>
</evidence>
<dbReference type="AlphaFoldDB" id="A0A4Y2EQF1"/>
<protein>
    <submittedName>
        <fullName evidence="2">Uncharacterized protein</fullName>
    </submittedName>
</protein>
<proteinExistence type="predicted"/>
<feature type="region of interest" description="Disordered" evidence="1">
    <location>
        <begin position="29"/>
        <end position="66"/>
    </location>
</feature>
<name>A0A4Y2EQF1_ARAVE</name>
<gene>
    <name evidence="2" type="ORF">AVEN_39247_1</name>
</gene>
<keyword evidence="3" id="KW-1185">Reference proteome</keyword>
<dbReference type="EMBL" id="BGPR01000684">
    <property type="protein sequence ID" value="GBM31453.1"/>
    <property type="molecule type" value="Genomic_DNA"/>
</dbReference>
<dbReference type="Proteomes" id="UP000499080">
    <property type="component" value="Unassembled WGS sequence"/>
</dbReference>
<accession>A0A4Y2EQF1</accession>
<feature type="compositionally biased region" description="Basic and acidic residues" evidence="1">
    <location>
        <begin position="47"/>
        <end position="66"/>
    </location>
</feature>
<reference evidence="2 3" key="1">
    <citation type="journal article" date="2019" name="Sci. Rep.">
        <title>Orb-weaving spider Araneus ventricosus genome elucidates the spidroin gene catalogue.</title>
        <authorList>
            <person name="Kono N."/>
            <person name="Nakamura H."/>
            <person name="Ohtoshi R."/>
            <person name="Moran D.A.P."/>
            <person name="Shinohara A."/>
            <person name="Yoshida Y."/>
            <person name="Fujiwara M."/>
            <person name="Mori M."/>
            <person name="Tomita M."/>
            <person name="Arakawa K."/>
        </authorList>
    </citation>
    <scope>NUCLEOTIDE SEQUENCE [LARGE SCALE GENOMIC DNA]</scope>
</reference>
<organism evidence="2 3">
    <name type="scientific">Araneus ventricosus</name>
    <name type="common">Orbweaver spider</name>
    <name type="synonym">Epeira ventricosa</name>
    <dbReference type="NCBI Taxonomy" id="182803"/>
    <lineage>
        <taxon>Eukaryota</taxon>
        <taxon>Metazoa</taxon>
        <taxon>Ecdysozoa</taxon>
        <taxon>Arthropoda</taxon>
        <taxon>Chelicerata</taxon>
        <taxon>Arachnida</taxon>
        <taxon>Araneae</taxon>
        <taxon>Araneomorphae</taxon>
        <taxon>Entelegynae</taxon>
        <taxon>Araneoidea</taxon>
        <taxon>Araneidae</taxon>
        <taxon>Araneus</taxon>
    </lineage>
</organism>